<reference evidence="1" key="1">
    <citation type="submission" date="2018-02" db="EMBL/GenBank/DDBJ databases">
        <authorList>
            <person name="Cohen D.B."/>
            <person name="Kent A.D."/>
        </authorList>
    </citation>
    <scope>NUCLEOTIDE SEQUENCE</scope>
</reference>
<dbReference type="AlphaFoldDB" id="A0A2N9J825"/>
<proteinExistence type="predicted"/>
<accession>A0A2N9J825</accession>
<name>A0A2N9J825_FAGSY</name>
<sequence length="116" mass="13017">MWENRGWSVAGLHMGDADIGLCDQTWWWHWHGSSPPLAVHQSRLSAKDVLGLLGWYGWLVVGWNMCTGCAHAFNRGSNMVEQLLVRGSLVADSKVYLQGSKQLCPKTSPRFVLQVH</sequence>
<dbReference type="EMBL" id="OIVN01006459">
    <property type="protein sequence ID" value="SPD33517.1"/>
    <property type="molecule type" value="Genomic_DNA"/>
</dbReference>
<gene>
    <name evidence="1" type="ORF">FSB_LOCUS61399</name>
</gene>
<organism evidence="1">
    <name type="scientific">Fagus sylvatica</name>
    <name type="common">Beechnut</name>
    <dbReference type="NCBI Taxonomy" id="28930"/>
    <lineage>
        <taxon>Eukaryota</taxon>
        <taxon>Viridiplantae</taxon>
        <taxon>Streptophyta</taxon>
        <taxon>Embryophyta</taxon>
        <taxon>Tracheophyta</taxon>
        <taxon>Spermatophyta</taxon>
        <taxon>Magnoliopsida</taxon>
        <taxon>eudicotyledons</taxon>
        <taxon>Gunneridae</taxon>
        <taxon>Pentapetalae</taxon>
        <taxon>rosids</taxon>
        <taxon>fabids</taxon>
        <taxon>Fagales</taxon>
        <taxon>Fagaceae</taxon>
        <taxon>Fagus</taxon>
    </lineage>
</organism>
<protein>
    <submittedName>
        <fullName evidence="1">Uncharacterized protein</fullName>
    </submittedName>
</protein>
<evidence type="ECO:0000313" key="1">
    <source>
        <dbReference type="EMBL" id="SPD33517.1"/>
    </source>
</evidence>